<feature type="domain" description="Lipoprotein LpqB N-terminal" evidence="2">
    <location>
        <begin position="52"/>
        <end position="169"/>
    </location>
</feature>
<gene>
    <name evidence="3" type="ORF">AYL44_01000</name>
</gene>
<evidence type="ECO:0000259" key="1">
    <source>
        <dbReference type="Pfam" id="PF10647"/>
    </source>
</evidence>
<organism evidence="3 4">
    <name type="scientific">Microbacterium oleivorans</name>
    <dbReference type="NCBI Taxonomy" id="273677"/>
    <lineage>
        <taxon>Bacteria</taxon>
        <taxon>Bacillati</taxon>
        <taxon>Actinomycetota</taxon>
        <taxon>Actinomycetes</taxon>
        <taxon>Micrococcales</taxon>
        <taxon>Microbacteriaceae</taxon>
        <taxon>Microbacterium</taxon>
    </lineage>
</organism>
<dbReference type="Pfam" id="PF10647">
    <property type="entry name" value="Gmad1"/>
    <property type="match status" value="1"/>
</dbReference>
<dbReference type="EMBL" id="LSTV01000001">
    <property type="protein sequence ID" value="OAH50894.1"/>
    <property type="molecule type" value="Genomic_DNA"/>
</dbReference>
<evidence type="ECO:0000259" key="2">
    <source>
        <dbReference type="Pfam" id="PF25976"/>
    </source>
</evidence>
<accession>A0A177KCN4</accession>
<protein>
    <submittedName>
        <fullName evidence="3">Uncharacterized protein</fullName>
    </submittedName>
</protein>
<comment type="caution">
    <text evidence="3">The sequence shown here is derived from an EMBL/GenBank/DDBJ whole genome shotgun (WGS) entry which is preliminary data.</text>
</comment>
<dbReference type="OrthoDB" id="3226781at2"/>
<name>A0A177KCN4_9MICO</name>
<dbReference type="AlphaFoldDB" id="A0A177KCN4"/>
<proteinExistence type="predicted"/>
<sequence length="557" mass="58456">MTVRRPLGAAVLVVVALVLSACAGLPLGGPVHVGKAIDEVEGPPDFAFVPDGPVKDATPQQIVEGFIAAGSGPRGNWEVAQEFLTTQFRQQWQPQANVTVYRPGESSISSPAENEIVFTVDPVANVDATGSYEPAEQGRIPFAFSLAQEDGQWRISQAPDGIVLDANRFASVFQSYDLAYFDRGWDTVIPDVRWFPSTNPATRITAALVSGTPSPWLAESVRTAFTGEVGLAQPSVPVEAGVARISFDPAIRDLGRETIARMKTQLGASLAGAGILDVQLLVGDEPLDVTAVPTRSTAVDARPLVLQDGRFGFLSGNDLDEVAGFGEALQSLDARAVETDAARRTAAVRTGSGAILRVPANGEYTELDTRPGMTKPSIDTEGYIWTVPRDQPEEVVAYGPDGTAQTIPSGWVGASEVSAMRVSRDGARIAALVRSGGRSAVWVAGIVRDENGAPVSLGQPLLVANLAGRGVDLAWVDGATIALVFVDGDQRVVREQTIGGQGTEVRAPDDVLAIAAGNQSGSARLLTSDGSLYVQRGSWQVIASDVSALAVQQGLPG</sequence>
<dbReference type="InterPro" id="IPR059026">
    <property type="entry name" value="LpqB_N"/>
</dbReference>
<evidence type="ECO:0000313" key="3">
    <source>
        <dbReference type="EMBL" id="OAH50894.1"/>
    </source>
</evidence>
<dbReference type="RefSeq" id="WP_064001409.1">
    <property type="nucleotide sequence ID" value="NZ_LSTV01000001.1"/>
</dbReference>
<feature type="domain" description="Lipoprotein LpqB C-terminal" evidence="1">
    <location>
        <begin position="314"/>
        <end position="540"/>
    </location>
</feature>
<reference evidence="3 4" key="1">
    <citation type="submission" date="2016-02" db="EMBL/GenBank/DDBJ databases">
        <authorList>
            <person name="Wen L."/>
            <person name="He K."/>
            <person name="Yang H."/>
        </authorList>
    </citation>
    <scope>NUCLEOTIDE SEQUENCE [LARGE SCALE GENOMIC DNA]</scope>
    <source>
        <strain evidence="3 4">CD11_3</strain>
    </source>
</reference>
<dbReference type="Pfam" id="PF25976">
    <property type="entry name" value="LpqB_N"/>
    <property type="match status" value="1"/>
</dbReference>
<evidence type="ECO:0000313" key="4">
    <source>
        <dbReference type="Proteomes" id="UP000076998"/>
    </source>
</evidence>
<dbReference type="InterPro" id="IPR018910">
    <property type="entry name" value="LpqB_C"/>
</dbReference>
<dbReference type="Proteomes" id="UP000076998">
    <property type="component" value="Unassembled WGS sequence"/>
</dbReference>
<dbReference type="PROSITE" id="PS51257">
    <property type="entry name" value="PROKAR_LIPOPROTEIN"/>
    <property type="match status" value="1"/>
</dbReference>